<dbReference type="Proteomes" id="UP000198832">
    <property type="component" value="Unassembled WGS sequence"/>
</dbReference>
<keyword evidence="2" id="KW-1185">Reference proteome</keyword>
<dbReference type="AlphaFoldDB" id="A0A1I1NNF5"/>
<proteinExistence type="predicted"/>
<name>A0A1I1NNF5_9ACTN</name>
<evidence type="ECO:0000313" key="1">
    <source>
        <dbReference type="EMBL" id="SFC99214.1"/>
    </source>
</evidence>
<protein>
    <submittedName>
        <fullName evidence="1">Uncharacterized protein</fullName>
    </submittedName>
</protein>
<reference evidence="1 2" key="1">
    <citation type="submission" date="2016-10" db="EMBL/GenBank/DDBJ databases">
        <authorList>
            <person name="de Groot N.N."/>
        </authorList>
    </citation>
    <scope>NUCLEOTIDE SEQUENCE [LARGE SCALE GENOMIC DNA]</scope>
    <source>
        <strain evidence="1 2">CGMCC 1.7056</strain>
    </source>
</reference>
<organism evidence="1 2">
    <name type="scientific">Nocardioides terrae</name>
    <dbReference type="NCBI Taxonomy" id="574651"/>
    <lineage>
        <taxon>Bacteria</taxon>
        <taxon>Bacillati</taxon>
        <taxon>Actinomycetota</taxon>
        <taxon>Actinomycetes</taxon>
        <taxon>Propionibacteriales</taxon>
        <taxon>Nocardioidaceae</taxon>
        <taxon>Nocardioides</taxon>
    </lineage>
</organism>
<dbReference type="RefSeq" id="WP_091126479.1">
    <property type="nucleotide sequence ID" value="NZ_FOLB01000019.1"/>
</dbReference>
<accession>A0A1I1NNF5</accession>
<evidence type="ECO:0000313" key="2">
    <source>
        <dbReference type="Proteomes" id="UP000198832"/>
    </source>
</evidence>
<gene>
    <name evidence="1" type="ORF">SAMN04487968_1195</name>
</gene>
<dbReference type="EMBL" id="FOLB01000019">
    <property type="protein sequence ID" value="SFC99214.1"/>
    <property type="molecule type" value="Genomic_DNA"/>
</dbReference>
<sequence>MVARVAFAVDTWGLPREAEVRVCRIALHLFTGTAHEFETDIPLSHEADWPPAVRTAAHRLAAHSKHRRGENDSYRQTGIISAKDDDDWDAFVTFAPYAYDASVWGADSTLPLVQLSDEGTSLAVRLRPHEHIDLANSLGQERVIPASQWKRIRRRLLNERRRNP</sequence>
<dbReference type="OrthoDB" id="3830636at2"/>